<keyword evidence="4" id="KW-0132">Cell division</keyword>
<evidence type="ECO:0000259" key="12">
    <source>
        <dbReference type="PROSITE" id="PS50059"/>
    </source>
</evidence>
<evidence type="ECO:0000256" key="9">
    <source>
        <dbReference type="ARBA" id="ARBA00024849"/>
    </source>
</evidence>
<evidence type="ECO:0000256" key="10">
    <source>
        <dbReference type="PROSITE-ProRule" id="PRU00277"/>
    </source>
</evidence>
<dbReference type="SUPFAM" id="SSF109998">
    <property type="entry name" value="Triger factor/SurA peptide-binding domain-like"/>
    <property type="match status" value="1"/>
</dbReference>
<comment type="similarity">
    <text evidence="3">Belongs to the FKBP-type PPIase family. Tig subfamily.</text>
</comment>
<dbReference type="InterPro" id="IPR027304">
    <property type="entry name" value="Trigger_fact/SurA_dom_sf"/>
</dbReference>
<keyword evidence="7 10" id="KW-0413">Isomerase</keyword>
<evidence type="ECO:0000256" key="8">
    <source>
        <dbReference type="ARBA" id="ARBA00023306"/>
    </source>
</evidence>
<evidence type="ECO:0000256" key="2">
    <source>
        <dbReference type="ARBA" id="ARBA00004496"/>
    </source>
</evidence>
<keyword evidence="11" id="KW-0812">Transmembrane</keyword>
<dbReference type="Gene3D" id="1.10.3120.10">
    <property type="entry name" value="Trigger factor, C-terminal domain"/>
    <property type="match status" value="1"/>
</dbReference>
<feature type="domain" description="PPIase FKBP-type" evidence="12">
    <location>
        <begin position="136"/>
        <end position="200"/>
    </location>
</feature>
<organism evidence="13 14">
    <name type="scientific">Anaerobium acetethylicum</name>
    <dbReference type="NCBI Taxonomy" id="1619234"/>
    <lineage>
        <taxon>Bacteria</taxon>
        <taxon>Bacillati</taxon>
        <taxon>Bacillota</taxon>
        <taxon>Clostridia</taxon>
        <taxon>Lachnospirales</taxon>
        <taxon>Lachnospiraceae</taxon>
        <taxon>Anaerobium</taxon>
    </lineage>
</organism>
<feature type="transmembrane region" description="Helical" evidence="11">
    <location>
        <begin position="32"/>
        <end position="58"/>
    </location>
</feature>
<evidence type="ECO:0000256" key="6">
    <source>
        <dbReference type="ARBA" id="ARBA00023186"/>
    </source>
</evidence>
<keyword evidence="11" id="KW-1133">Transmembrane helix</keyword>
<comment type="subcellular location">
    <subcellularLocation>
        <location evidence="2">Cytoplasm</location>
    </subcellularLocation>
</comment>
<evidence type="ECO:0000313" key="14">
    <source>
        <dbReference type="Proteomes" id="UP000199315"/>
    </source>
</evidence>
<evidence type="ECO:0000313" key="13">
    <source>
        <dbReference type="EMBL" id="SCP99722.1"/>
    </source>
</evidence>
<evidence type="ECO:0000256" key="7">
    <source>
        <dbReference type="ARBA" id="ARBA00023235"/>
    </source>
</evidence>
<dbReference type="InterPro" id="IPR001179">
    <property type="entry name" value="PPIase_FKBP_dom"/>
</dbReference>
<dbReference type="Gene3D" id="3.10.50.40">
    <property type="match status" value="1"/>
</dbReference>
<dbReference type="GO" id="GO:0051301">
    <property type="term" value="P:cell division"/>
    <property type="evidence" value="ECO:0007669"/>
    <property type="project" value="UniProtKB-KW"/>
</dbReference>
<evidence type="ECO:0000256" key="11">
    <source>
        <dbReference type="SAM" id="Phobius"/>
    </source>
</evidence>
<dbReference type="SUPFAM" id="SSF54534">
    <property type="entry name" value="FKBP-like"/>
    <property type="match status" value="1"/>
</dbReference>
<comment type="function">
    <text evidence="9">Involved in protein export. Acts as a chaperone by maintaining the newly synthesized protein in an open conformation. Functions as a peptidyl-prolyl cis-trans isomerase.</text>
</comment>
<dbReference type="InterPro" id="IPR046357">
    <property type="entry name" value="PPIase_dom_sf"/>
</dbReference>
<dbReference type="AlphaFoldDB" id="A0A1D3TYZ4"/>
<dbReference type="GO" id="GO:0005737">
    <property type="term" value="C:cytoplasm"/>
    <property type="evidence" value="ECO:0007669"/>
    <property type="project" value="UniProtKB-SubCell"/>
</dbReference>
<dbReference type="GO" id="GO:0003755">
    <property type="term" value="F:peptidyl-prolyl cis-trans isomerase activity"/>
    <property type="evidence" value="ECO:0007669"/>
    <property type="project" value="UniProtKB-KW"/>
</dbReference>
<gene>
    <name evidence="13" type="ORF">SAMN05421730_10559</name>
</gene>
<dbReference type="GO" id="GO:0006457">
    <property type="term" value="P:protein folding"/>
    <property type="evidence" value="ECO:0007669"/>
    <property type="project" value="InterPro"/>
</dbReference>
<dbReference type="PROSITE" id="PS50059">
    <property type="entry name" value="FKBP_PPIASE"/>
    <property type="match status" value="1"/>
</dbReference>
<keyword evidence="8" id="KW-0131">Cell cycle</keyword>
<dbReference type="Pfam" id="PF00254">
    <property type="entry name" value="FKBP_C"/>
    <property type="match status" value="1"/>
</dbReference>
<evidence type="ECO:0000256" key="3">
    <source>
        <dbReference type="ARBA" id="ARBA00005464"/>
    </source>
</evidence>
<keyword evidence="11" id="KW-0472">Membrane</keyword>
<dbReference type="STRING" id="1619234.SAMN05421730_10559"/>
<protein>
    <recommendedName>
        <fullName evidence="10">peptidylprolyl isomerase</fullName>
        <ecNumber evidence="10">5.2.1.8</ecNumber>
    </recommendedName>
</protein>
<name>A0A1D3TYZ4_9FIRM</name>
<evidence type="ECO:0000256" key="5">
    <source>
        <dbReference type="ARBA" id="ARBA00023110"/>
    </source>
</evidence>
<keyword evidence="5 10" id="KW-0697">Rotamase</keyword>
<evidence type="ECO:0000256" key="1">
    <source>
        <dbReference type="ARBA" id="ARBA00000971"/>
    </source>
</evidence>
<dbReference type="FunFam" id="3.10.50.40:FF:000001">
    <property type="entry name" value="Trigger factor"/>
    <property type="match status" value="1"/>
</dbReference>
<dbReference type="EMBL" id="FMKA01000055">
    <property type="protein sequence ID" value="SCP99722.1"/>
    <property type="molecule type" value="Genomic_DNA"/>
</dbReference>
<reference evidence="13 14" key="1">
    <citation type="submission" date="2016-09" db="EMBL/GenBank/DDBJ databases">
        <authorList>
            <person name="Capua I."/>
            <person name="De Benedictis P."/>
            <person name="Joannis T."/>
            <person name="Lombin L.H."/>
            <person name="Cattoli G."/>
        </authorList>
    </citation>
    <scope>NUCLEOTIDE SEQUENCE [LARGE SCALE GENOMIC DNA]</scope>
    <source>
        <strain evidence="13 14">GluBS11</strain>
    </source>
</reference>
<dbReference type="InterPro" id="IPR037041">
    <property type="entry name" value="Trigger_fac_C_sf"/>
</dbReference>
<sequence>MGKPTENTSMTPGQKKRLAHKQEIQKAKKRSLLIKIASFCAVGLIAAGLIAAIGYTLYKNATTVQASSDYSKYLTADGLIKDTTASDLVKLADYKSITVPLSEIEYPDASVETDIQTLLADYSTLETETDALIADGDKVNIDYVGSIDGTEFEGGNTDGAGADLVIGSGSYVDDFEDQLIGHGAGDAVTVEVTFPTDYSSADLAGKDAVFEVTINGIYATPEFTDAFVTENLSEYASTTDEYREYVKQSNYDTNLDKWLMDYLMENTTVSSYPEKYTDQLKSLKKYTDQNAFEYMNNMYTSMGYDAIASFEEYTGMSEKEYEASLVEAAQDQAKKALIFQAILEAEGLSVTADEYGTYFGDDASADYDTQVEQYGEGYVMQTIITEKVMDLVKGNATVK</sequence>
<accession>A0A1D3TYZ4</accession>
<dbReference type="RefSeq" id="WP_091236992.1">
    <property type="nucleotide sequence ID" value="NZ_FMKA01000055.1"/>
</dbReference>
<comment type="catalytic activity">
    <reaction evidence="1 10">
        <text>[protein]-peptidylproline (omega=180) = [protein]-peptidylproline (omega=0)</text>
        <dbReference type="Rhea" id="RHEA:16237"/>
        <dbReference type="Rhea" id="RHEA-COMP:10747"/>
        <dbReference type="Rhea" id="RHEA-COMP:10748"/>
        <dbReference type="ChEBI" id="CHEBI:83833"/>
        <dbReference type="ChEBI" id="CHEBI:83834"/>
        <dbReference type="EC" id="5.2.1.8"/>
    </reaction>
</comment>
<proteinExistence type="inferred from homology"/>
<dbReference type="EC" id="5.2.1.8" evidence="10"/>
<keyword evidence="6" id="KW-0143">Chaperone</keyword>
<dbReference type="OrthoDB" id="9767721at2"/>
<dbReference type="GO" id="GO:0015031">
    <property type="term" value="P:protein transport"/>
    <property type="evidence" value="ECO:0007669"/>
    <property type="project" value="InterPro"/>
</dbReference>
<dbReference type="Proteomes" id="UP000199315">
    <property type="component" value="Unassembled WGS sequence"/>
</dbReference>
<evidence type="ECO:0000256" key="4">
    <source>
        <dbReference type="ARBA" id="ARBA00022618"/>
    </source>
</evidence>
<keyword evidence="14" id="KW-1185">Reference proteome</keyword>